<dbReference type="Proteomes" id="UP001496627">
    <property type="component" value="Unassembled WGS sequence"/>
</dbReference>
<organism evidence="2 3">
    <name type="scientific">Neorhizobium phenanthreniclasticum</name>
    <dbReference type="NCBI Taxonomy" id="3157917"/>
    <lineage>
        <taxon>Bacteria</taxon>
        <taxon>Pseudomonadati</taxon>
        <taxon>Pseudomonadota</taxon>
        <taxon>Alphaproteobacteria</taxon>
        <taxon>Hyphomicrobiales</taxon>
        <taxon>Rhizobiaceae</taxon>
        <taxon>Rhizobium/Agrobacterium group</taxon>
        <taxon>Neorhizobium</taxon>
    </lineage>
</organism>
<evidence type="ECO:0000313" key="3">
    <source>
        <dbReference type="Proteomes" id="UP001496627"/>
    </source>
</evidence>
<comment type="caution">
    <text evidence="2">The sequence shown here is derived from an EMBL/GenBank/DDBJ whole genome shotgun (WGS) entry which is preliminary data.</text>
</comment>
<feature type="transmembrane region" description="Helical" evidence="1">
    <location>
        <begin position="6"/>
        <end position="22"/>
    </location>
</feature>
<name>A0ABV0LV75_9HYPH</name>
<evidence type="ECO:0000313" key="2">
    <source>
        <dbReference type="EMBL" id="MEQ1403501.1"/>
    </source>
</evidence>
<keyword evidence="1" id="KW-1133">Transmembrane helix</keyword>
<dbReference type="RefSeq" id="WP_037158296.1">
    <property type="nucleotide sequence ID" value="NZ_JBEAAL010000001.1"/>
</dbReference>
<keyword evidence="3" id="KW-1185">Reference proteome</keyword>
<keyword evidence="1" id="KW-0812">Transmembrane</keyword>
<proteinExistence type="predicted"/>
<keyword evidence="1" id="KW-0472">Membrane</keyword>
<sequence>MAQLIFLIIVIGGGWMLYKKFIKDAEKLTQRSKEREKERQTGAMGTLVKDPVTGEYRVKRDEEE</sequence>
<accession>A0ABV0LV75</accession>
<reference evidence="2 3" key="1">
    <citation type="submission" date="2024-05" db="EMBL/GenBank/DDBJ databases">
        <title>Neorhizobium sp. Rsf11, a plant growth promoting and heavy metal resistant PAH-degrader.</title>
        <authorList>
            <person name="Golubev S.N."/>
            <person name="Muratova A.Y."/>
            <person name="Markelova M.I."/>
        </authorList>
    </citation>
    <scope>NUCLEOTIDE SEQUENCE [LARGE SCALE GENOMIC DNA]</scope>
    <source>
        <strain evidence="2 3">Rsf11</strain>
    </source>
</reference>
<gene>
    <name evidence="2" type="ORF">ABK249_01025</name>
</gene>
<protein>
    <submittedName>
        <fullName evidence="2">Uncharacterized protein</fullName>
    </submittedName>
</protein>
<evidence type="ECO:0000256" key="1">
    <source>
        <dbReference type="SAM" id="Phobius"/>
    </source>
</evidence>
<dbReference type="EMBL" id="JBEAAL010000001">
    <property type="protein sequence ID" value="MEQ1403501.1"/>
    <property type="molecule type" value="Genomic_DNA"/>
</dbReference>